<dbReference type="OMA" id="DLACFIT"/>
<dbReference type="EMBL" id="UYYF01004874">
    <property type="protein sequence ID" value="VDN07419.1"/>
    <property type="molecule type" value="Genomic_DNA"/>
</dbReference>
<reference evidence="3" key="1">
    <citation type="submission" date="2017-02" db="UniProtKB">
        <authorList>
            <consortium name="WormBaseParasite"/>
        </authorList>
    </citation>
    <scope>IDENTIFICATION</scope>
</reference>
<dbReference type="OrthoDB" id="5843641at2759"/>
<organism evidence="3">
    <name type="scientific">Thelazia callipaeda</name>
    <name type="common">Oriental eyeworm</name>
    <name type="synonym">Parasitic nematode</name>
    <dbReference type="NCBI Taxonomy" id="103827"/>
    <lineage>
        <taxon>Eukaryota</taxon>
        <taxon>Metazoa</taxon>
        <taxon>Ecdysozoa</taxon>
        <taxon>Nematoda</taxon>
        <taxon>Chromadorea</taxon>
        <taxon>Rhabditida</taxon>
        <taxon>Spirurina</taxon>
        <taxon>Spiruromorpha</taxon>
        <taxon>Thelazioidea</taxon>
        <taxon>Thelaziidae</taxon>
        <taxon>Thelazia</taxon>
    </lineage>
</organism>
<keyword evidence="2" id="KW-1185">Reference proteome</keyword>
<name>A0A0N5D9G5_THECL</name>
<sequence>MSLLPVKSLSGSLPELFIEARLQGSLEIESSHMGISFDSDQYHIALLKQIILNNVDLACFITTYFS</sequence>
<evidence type="ECO:0000313" key="3">
    <source>
        <dbReference type="WBParaSite" id="TCLT_0000977401-mRNA-1"/>
    </source>
</evidence>
<protein>
    <submittedName>
        <fullName evidence="1 3">Uncharacterized protein</fullName>
    </submittedName>
</protein>
<evidence type="ECO:0000313" key="1">
    <source>
        <dbReference type="EMBL" id="VDN07419.1"/>
    </source>
</evidence>
<reference evidence="1 2" key="2">
    <citation type="submission" date="2018-11" db="EMBL/GenBank/DDBJ databases">
        <authorList>
            <consortium name="Pathogen Informatics"/>
        </authorList>
    </citation>
    <scope>NUCLEOTIDE SEQUENCE [LARGE SCALE GENOMIC DNA]</scope>
</reference>
<dbReference type="WBParaSite" id="TCLT_0000977401-mRNA-1">
    <property type="protein sequence ID" value="TCLT_0000977401-mRNA-1"/>
    <property type="gene ID" value="TCLT_0000977401"/>
</dbReference>
<proteinExistence type="predicted"/>
<dbReference type="AlphaFoldDB" id="A0A0N5D9G5"/>
<dbReference type="Proteomes" id="UP000276776">
    <property type="component" value="Unassembled WGS sequence"/>
</dbReference>
<accession>A0A0N5D9G5</accession>
<gene>
    <name evidence="1" type="ORF">TCLT_LOCUS9763</name>
</gene>
<evidence type="ECO:0000313" key="2">
    <source>
        <dbReference type="Proteomes" id="UP000276776"/>
    </source>
</evidence>